<evidence type="ECO:0000313" key="3">
    <source>
        <dbReference type="Proteomes" id="UP000294543"/>
    </source>
</evidence>
<dbReference type="OrthoDB" id="3823611at2"/>
<feature type="transmembrane region" description="Helical" evidence="1">
    <location>
        <begin position="104"/>
        <end position="124"/>
    </location>
</feature>
<keyword evidence="1" id="KW-0812">Transmembrane</keyword>
<feature type="transmembrane region" description="Helical" evidence="1">
    <location>
        <begin position="12"/>
        <end position="34"/>
    </location>
</feature>
<keyword evidence="1" id="KW-1133">Transmembrane helix</keyword>
<accession>A0A4R4WKM6</accession>
<keyword evidence="3" id="KW-1185">Reference proteome</keyword>
<dbReference type="Proteomes" id="UP000294543">
    <property type="component" value="Unassembled WGS sequence"/>
</dbReference>
<dbReference type="RefSeq" id="WP_132515857.1">
    <property type="nucleotide sequence ID" value="NZ_SMKP01000152.1"/>
</dbReference>
<evidence type="ECO:0000313" key="2">
    <source>
        <dbReference type="EMBL" id="TDD14250.1"/>
    </source>
</evidence>
<proteinExistence type="predicted"/>
<gene>
    <name evidence="2" type="ORF">E1294_38215</name>
</gene>
<keyword evidence="1" id="KW-0472">Membrane</keyword>
<name>A0A4R4WKM6_9ACTN</name>
<dbReference type="EMBL" id="SMKP01000152">
    <property type="protein sequence ID" value="TDD14250.1"/>
    <property type="molecule type" value="Genomic_DNA"/>
</dbReference>
<comment type="caution">
    <text evidence="2">The sequence shown here is derived from an EMBL/GenBank/DDBJ whole genome shotgun (WGS) entry which is preliminary data.</text>
</comment>
<evidence type="ECO:0000256" key="1">
    <source>
        <dbReference type="SAM" id="Phobius"/>
    </source>
</evidence>
<feature type="transmembrane region" description="Helical" evidence="1">
    <location>
        <begin position="46"/>
        <end position="72"/>
    </location>
</feature>
<sequence length="133" mass="14089">MEDKPVPVRGRWPLAVLRVTASAHAVAVFGQAVFAGRYLSGDYDMLGVHATVADVVTSVGLAQLACAVVLWWRGGVRWPTWVSLLLVLGEIGQYLAGQASALDLHVPLGVVLAILTTVLLVALWRPQPVAVAA</sequence>
<feature type="transmembrane region" description="Helical" evidence="1">
    <location>
        <begin position="78"/>
        <end position="97"/>
    </location>
</feature>
<protein>
    <submittedName>
        <fullName evidence="2">Uncharacterized protein</fullName>
    </submittedName>
</protein>
<dbReference type="AlphaFoldDB" id="A0A4R4WKM6"/>
<reference evidence="2 3" key="1">
    <citation type="submission" date="2019-03" db="EMBL/GenBank/DDBJ databases">
        <title>Draft genome sequences of novel Actinobacteria.</title>
        <authorList>
            <person name="Sahin N."/>
            <person name="Ay H."/>
            <person name="Saygin H."/>
        </authorList>
    </citation>
    <scope>NUCLEOTIDE SEQUENCE [LARGE SCALE GENOMIC DNA]</scope>
    <source>
        <strain evidence="2 3">KC712</strain>
    </source>
</reference>
<organism evidence="2 3">
    <name type="scientific">Nonomuraea diastatica</name>
    <dbReference type="NCBI Taxonomy" id="1848329"/>
    <lineage>
        <taxon>Bacteria</taxon>
        <taxon>Bacillati</taxon>
        <taxon>Actinomycetota</taxon>
        <taxon>Actinomycetes</taxon>
        <taxon>Streptosporangiales</taxon>
        <taxon>Streptosporangiaceae</taxon>
        <taxon>Nonomuraea</taxon>
    </lineage>
</organism>